<dbReference type="EMBL" id="BAABCR010000015">
    <property type="protein sequence ID" value="GAA4033394.1"/>
    <property type="molecule type" value="Genomic_DNA"/>
</dbReference>
<dbReference type="GO" id="GO:0003677">
    <property type="term" value="F:DNA binding"/>
    <property type="evidence" value="ECO:0007669"/>
    <property type="project" value="UniProtKB-KW"/>
</dbReference>
<dbReference type="PANTHER" id="PTHR10302:SF0">
    <property type="entry name" value="SINGLE-STRANDED DNA-BINDING PROTEIN, MITOCHONDRIAL"/>
    <property type="match status" value="1"/>
</dbReference>
<organism evidence="4 5">
    <name type="scientific">Flavobacterium cheonhonense</name>
    <dbReference type="NCBI Taxonomy" id="706185"/>
    <lineage>
        <taxon>Bacteria</taxon>
        <taxon>Pseudomonadati</taxon>
        <taxon>Bacteroidota</taxon>
        <taxon>Flavobacteriia</taxon>
        <taxon>Flavobacteriales</taxon>
        <taxon>Flavobacteriaceae</taxon>
        <taxon>Flavobacterium</taxon>
    </lineage>
</organism>
<keyword evidence="5" id="KW-1185">Reference proteome</keyword>
<evidence type="ECO:0000256" key="3">
    <source>
        <dbReference type="PIRNR" id="PIRNR002070"/>
    </source>
</evidence>
<comment type="caution">
    <text evidence="4">The sequence shown here is derived from an EMBL/GenBank/DDBJ whole genome shotgun (WGS) entry which is preliminary data.</text>
</comment>
<dbReference type="Pfam" id="PF00436">
    <property type="entry name" value="SSB"/>
    <property type="match status" value="1"/>
</dbReference>
<dbReference type="CDD" id="cd04496">
    <property type="entry name" value="SSB_OBF"/>
    <property type="match status" value="1"/>
</dbReference>
<dbReference type="RefSeq" id="WP_290874600.1">
    <property type="nucleotide sequence ID" value="NZ_BAABCR010000015.1"/>
</dbReference>
<dbReference type="Proteomes" id="UP001500968">
    <property type="component" value="Unassembled WGS sequence"/>
</dbReference>
<sequence>MNAMKNKVQLIGHVGQDPEVKDLEGGKKVANLTLATNDYYINDKGEKVENTEWHKVAAWGKIAEIIEKYVVKGKEIVVEGKLTHRSYEDKDGTKRYVTEVVANDILLLGK</sequence>
<proteinExistence type="inferred from homology"/>
<gene>
    <name evidence="4" type="primary">ssb_1</name>
    <name evidence="4" type="ORF">GCM10022386_17300</name>
</gene>
<reference evidence="5" key="1">
    <citation type="journal article" date="2019" name="Int. J. Syst. Evol. Microbiol.">
        <title>The Global Catalogue of Microorganisms (GCM) 10K type strain sequencing project: providing services to taxonomists for standard genome sequencing and annotation.</title>
        <authorList>
            <consortium name="The Broad Institute Genomics Platform"/>
            <consortium name="The Broad Institute Genome Sequencing Center for Infectious Disease"/>
            <person name="Wu L."/>
            <person name="Ma J."/>
        </authorList>
    </citation>
    <scope>NUCLEOTIDE SEQUENCE [LARGE SCALE GENOMIC DNA]</scope>
    <source>
        <strain evidence="5">JCM 17064</strain>
    </source>
</reference>
<evidence type="ECO:0000313" key="5">
    <source>
        <dbReference type="Proteomes" id="UP001500968"/>
    </source>
</evidence>
<dbReference type="SUPFAM" id="SSF50249">
    <property type="entry name" value="Nucleic acid-binding proteins"/>
    <property type="match status" value="1"/>
</dbReference>
<dbReference type="PROSITE" id="PS50935">
    <property type="entry name" value="SSB"/>
    <property type="match status" value="1"/>
</dbReference>
<protein>
    <recommendedName>
        <fullName evidence="2 3">Single-stranded DNA-binding protein</fullName>
        <shortName evidence="2">SSB</shortName>
    </recommendedName>
</protein>
<evidence type="ECO:0000256" key="1">
    <source>
        <dbReference type="ARBA" id="ARBA00023125"/>
    </source>
</evidence>
<dbReference type="NCBIfam" id="TIGR00621">
    <property type="entry name" value="ssb"/>
    <property type="match status" value="1"/>
</dbReference>
<evidence type="ECO:0000313" key="4">
    <source>
        <dbReference type="EMBL" id="GAA4033394.1"/>
    </source>
</evidence>
<dbReference type="HAMAP" id="MF_00984">
    <property type="entry name" value="SSB"/>
    <property type="match status" value="1"/>
</dbReference>
<comment type="subunit">
    <text evidence="2">Homotetramer.</text>
</comment>
<comment type="caution">
    <text evidence="2">Lacks conserved residue(s) required for the propagation of feature annotation.</text>
</comment>
<accession>A0ABP7TYZ4</accession>
<keyword evidence="1 2" id="KW-0238">DNA-binding</keyword>
<dbReference type="PIRSF" id="PIRSF002070">
    <property type="entry name" value="SSB"/>
    <property type="match status" value="1"/>
</dbReference>
<evidence type="ECO:0000256" key="2">
    <source>
        <dbReference type="HAMAP-Rule" id="MF_00984"/>
    </source>
</evidence>
<dbReference type="InterPro" id="IPR011344">
    <property type="entry name" value="ssDNA-bd"/>
</dbReference>
<dbReference type="InterPro" id="IPR012340">
    <property type="entry name" value="NA-bd_OB-fold"/>
</dbReference>
<dbReference type="Gene3D" id="2.40.50.140">
    <property type="entry name" value="Nucleic acid-binding proteins"/>
    <property type="match status" value="1"/>
</dbReference>
<name>A0ABP7TYZ4_9FLAO</name>
<dbReference type="PANTHER" id="PTHR10302">
    <property type="entry name" value="SINGLE-STRANDED DNA-BINDING PROTEIN"/>
    <property type="match status" value="1"/>
</dbReference>
<dbReference type="InterPro" id="IPR000424">
    <property type="entry name" value="Primosome_PriB/ssb"/>
</dbReference>